<reference evidence="1 2" key="1">
    <citation type="journal article" date="2017" name="Int. J. Parasitol.">
        <title>The genome of the protozoan parasite Cystoisospora suis and a reverse vaccinology approach to identify vaccine candidates.</title>
        <authorList>
            <person name="Palmieri N."/>
            <person name="Shrestha A."/>
            <person name="Ruttkowski B."/>
            <person name="Beck T."/>
            <person name="Vogl C."/>
            <person name="Tomley F."/>
            <person name="Blake D.P."/>
            <person name="Joachim A."/>
        </authorList>
    </citation>
    <scope>NUCLEOTIDE SEQUENCE [LARGE SCALE GENOMIC DNA]</scope>
    <source>
        <strain evidence="1 2">Wien I</strain>
    </source>
</reference>
<keyword evidence="2" id="KW-1185">Reference proteome</keyword>
<organism evidence="1 2">
    <name type="scientific">Cystoisospora suis</name>
    <dbReference type="NCBI Taxonomy" id="483139"/>
    <lineage>
        <taxon>Eukaryota</taxon>
        <taxon>Sar</taxon>
        <taxon>Alveolata</taxon>
        <taxon>Apicomplexa</taxon>
        <taxon>Conoidasida</taxon>
        <taxon>Coccidia</taxon>
        <taxon>Eucoccidiorida</taxon>
        <taxon>Eimeriorina</taxon>
        <taxon>Sarcocystidae</taxon>
        <taxon>Cystoisospora</taxon>
    </lineage>
</organism>
<evidence type="ECO:0000313" key="1">
    <source>
        <dbReference type="EMBL" id="PHJ14883.1"/>
    </source>
</evidence>
<gene>
    <name evidence="1" type="ORF">CSUI_011307</name>
</gene>
<evidence type="ECO:0000313" key="2">
    <source>
        <dbReference type="Proteomes" id="UP000221165"/>
    </source>
</evidence>
<sequence length="67" mass="7790">MKEDEEKRRIETSDRLGRRYVGGVEQRGLSTFLSDTRGCINRCLYIQVQGEGVCMCICTYLSIYIYL</sequence>
<proteinExistence type="predicted"/>
<dbReference type="VEuPathDB" id="ToxoDB:CSUI_011307"/>
<dbReference type="AlphaFoldDB" id="A0A2C6KET9"/>
<accession>A0A2C6KET9</accession>
<comment type="caution">
    <text evidence="1">The sequence shown here is derived from an EMBL/GenBank/DDBJ whole genome shotgun (WGS) entry which is preliminary data.</text>
</comment>
<name>A0A2C6KET9_9APIC</name>
<dbReference type="Proteomes" id="UP000221165">
    <property type="component" value="Unassembled WGS sequence"/>
</dbReference>
<protein>
    <submittedName>
        <fullName evidence="1">Uncharacterized protein</fullName>
    </submittedName>
</protein>
<dbReference type="EMBL" id="MIGC01010735">
    <property type="protein sequence ID" value="PHJ14883.1"/>
    <property type="molecule type" value="Genomic_DNA"/>
</dbReference>
<dbReference type="RefSeq" id="XP_067916617.1">
    <property type="nucleotide sequence ID" value="XM_068071407.1"/>
</dbReference>
<dbReference type="GeneID" id="94434618"/>